<evidence type="ECO:0000259" key="2">
    <source>
        <dbReference type="Pfam" id="PF00288"/>
    </source>
</evidence>
<dbReference type="InterPro" id="IPR006204">
    <property type="entry name" value="GHMP_kinase_N_dom"/>
</dbReference>
<organism evidence="3 4">
    <name type="scientific">Tsukamurella paurometabola (strain ATCC 8368 / DSM 20162 / CCUG 35730 / CIP 100753 / JCM 10117 / KCTC 9821 / NBRC 16120 / NCIMB 702349 / NCTC 13040)</name>
    <name type="common">Corynebacterium paurometabolum</name>
    <dbReference type="NCBI Taxonomy" id="521096"/>
    <lineage>
        <taxon>Bacteria</taxon>
        <taxon>Bacillati</taxon>
        <taxon>Actinomycetota</taxon>
        <taxon>Actinomycetes</taxon>
        <taxon>Mycobacteriales</taxon>
        <taxon>Tsukamurellaceae</taxon>
        <taxon>Tsukamurella</taxon>
    </lineage>
</organism>
<reference evidence="4" key="1">
    <citation type="submission" date="2010-03" db="EMBL/GenBank/DDBJ databases">
        <title>The complete chromosome of Tsukamurella paurometabola DSM 20162.</title>
        <authorList>
            <consortium name="US DOE Joint Genome Institute (JGI-PGF)"/>
            <person name="Lucas S."/>
            <person name="Copeland A."/>
            <person name="Lapidus A."/>
            <person name="Glavina del Rio T."/>
            <person name="Dalin E."/>
            <person name="Tice H."/>
            <person name="Bruce D."/>
            <person name="Goodwin L."/>
            <person name="Pitluck S."/>
            <person name="Kyrpides N."/>
            <person name="Mavromatis K."/>
            <person name="Ivanova N."/>
            <person name="Mikhailova N."/>
            <person name="Munk A.C."/>
            <person name="Brettin T."/>
            <person name="Detter J.C."/>
            <person name="Tapia R."/>
            <person name="Han C."/>
            <person name="Larimer F."/>
            <person name="Land M."/>
            <person name="Hauser L."/>
            <person name="Markowitz V."/>
            <person name="Cheng J.-F."/>
            <person name="Hugenholtz P."/>
            <person name="Woyke T."/>
            <person name="Wu D."/>
            <person name="Jando M."/>
            <person name="Brambilla E."/>
            <person name="Klenk H.-P."/>
            <person name="Eisen J.A."/>
        </authorList>
    </citation>
    <scope>NUCLEOTIDE SEQUENCE [LARGE SCALE GENOMIC DNA]</scope>
    <source>
        <strain evidence="4">ATCC 8368 / DSM 20162 / CCUG 35730 / CIP 100753 / JCM 10117 / KCTC 9821 / NBRC 16120 / NCIMB 702349 / NCTC 13040</strain>
    </source>
</reference>
<dbReference type="GO" id="GO:0016301">
    <property type="term" value="F:kinase activity"/>
    <property type="evidence" value="ECO:0007669"/>
    <property type="project" value="UniProtKB-KW"/>
</dbReference>
<name>D5UYJ6_TSUPD</name>
<proteinExistence type="predicted"/>
<dbReference type="Gene3D" id="3.30.230.10">
    <property type="match status" value="1"/>
</dbReference>
<evidence type="ECO:0000313" key="3">
    <source>
        <dbReference type="EMBL" id="ADG80299.1"/>
    </source>
</evidence>
<dbReference type="SUPFAM" id="SSF54211">
    <property type="entry name" value="Ribosomal protein S5 domain 2-like"/>
    <property type="match status" value="1"/>
</dbReference>
<dbReference type="STRING" id="521096.Tpau_3721"/>
<feature type="domain" description="GHMP kinase N-terminal" evidence="2">
    <location>
        <begin position="79"/>
        <end position="144"/>
    </location>
</feature>
<dbReference type="HOGENOM" id="CLU_056896_1_0_11"/>
<keyword evidence="1 3" id="KW-0808">Transferase</keyword>
<dbReference type="RefSeq" id="WP_013128295.1">
    <property type="nucleotide sequence ID" value="NC_014158.1"/>
</dbReference>
<sequence length="303" mass="31453">MAGARGRGVGRSTGHHGEFLQGRFHCTAIGECPGLVTVPVRSLTSVAEFVPDHTGAVRAHCAPGGTRRLHKARAAARATIAHLRERGEIRFTGGELRIDRTIPVGMGLGSSTADVLAAARAVADAADVELDTQALALLSVAAEGASDPLWSDRPVLFAHRHGHVIEDLGEALPAMLLVHCRLGGPVDTLDLPLAGAAGITVYEELREELRAAVRAGDARGVGAVATRSARLNQSRHYKPGLETLIAVADSGGALGVQVAHSGNVAGVLFPHTHSSEGLRRTRIRAAEQGLRLGPRPVPIGGAA</sequence>
<dbReference type="AlphaFoldDB" id="D5UYJ6"/>
<evidence type="ECO:0000313" key="4">
    <source>
        <dbReference type="Proteomes" id="UP000001213"/>
    </source>
</evidence>
<keyword evidence="1 3" id="KW-0418">Kinase</keyword>
<reference evidence="3 4" key="2">
    <citation type="journal article" date="2011" name="Stand. Genomic Sci.">
        <title>Complete genome sequence of Tsukamurella paurometabola type strain (no. 33).</title>
        <authorList>
            <person name="Munk A.C."/>
            <person name="Lapidus A."/>
            <person name="Lucas S."/>
            <person name="Nolan M."/>
            <person name="Tice H."/>
            <person name="Cheng J.F."/>
            <person name="Del Rio T.G."/>
            <person name="Goodwin L."/>
            <person name="Pitluck S."/>
            <person name="Liolios K."/>
            <person name="Huntemann M."/>
            <person name="Ivanova N."/>
            <person name="Mavromatis K."/>
            <person name="Mikhailova N."/>
            <person name="Pati A."/>
            <person name="Chen A."/>
            <person name="Palaniappan K."/>
            <person name="Tapia R."/>
            <person name="Han C."/>
            <person name="Land M."/>
            <person name="Hauser L."/>
            <person name="Chang Y.J."/>
            <person name="Jeffries C.D."/>
            <person name="Brettin T."/>
            <person name="Yasawong M."/>
            <person name="Brambilla E.M."/>
            <person name="Rohde M."/>
            <person name="Sikorski J."/>
            <person name="Goker M."/>
            <person name="Detter J.C."/>
            <person name="Woyke T."/>
            <person name="Bristow J."/>
            <person name="Eisen J.A."/>
            <person name="Markowitz V."/>
            <person name="Hugenholtz P."/>
            <person name="Kyrpides N.C."/>
            <person name="Klenk H.P."/>
        </authorList>
    </citation>
    <scope>NUCLEOTIDE SEQUENCE [LARGE SCALE GENOMIC DNA]</scope>
    <source>
        <strain evidence="4">ATCC 8368 / DSM 20162 / CCUG 35730 / CIP 100753 / JCM 10117 / KCTC 9821 / NBRC 16120 / NCIMB 702349 / NCTC 13040</strain>
    </source>
</reference>
<gene>
    <name evidence="3" type="ordered locus">Tpau_3721</name>
</gene>
<dbReference type="Pfam" id="PF00288">
    <property type="entry name" value="GHMP_kinases_N"/>
    <property type="match status" value="1"/>
</dbReference>
<dbReference type="eggNOG" id="COG4542">
    <property type="taxonomic scope" value="Bacteria"/>
</dbReference>
<dbReference type="InterPro" id="IPR014721">
    <property type="entry name" value="Ribsml_uS5_D2-typ_fold_subgr"/>
</dbReference>
<evidence type="ECO:0000256" key="1">
    <source>
        <dbReference type="ARBA" id="ARBA00022777"/>
    </source>
</evidence>
<keyword evidence="4" id="KW-1185">Reference proteome</keyword>
<dbReference type="GO" id="GO:0005524">
    <property type="term" value="F:ATP binding"/>
    <property type="evidence" value="ECO:0007669"/>
    <property type="project" value="InterPro"/>
</dbReference>
<dbReference type="Proteomes" id="UP000001213">
    <property type="component" value="Chromosome"/>
</dbReference>
<dbReference type="EMBL" id="CP001966">
    <property type="protein sequence ID" value="ADG80299.1"/>
    <property type="molecule type" value="Genomic_DNA"/>
</dbReference>
<protein>
    <submittedName>
        <fullName evidence="3">GHMP kinase</fullName>
    </submittedName>
</protein>
<dbReference type="KEGG" id="tpr:Tpau_3721"/>
<dbReference type="InterPro" id="IPR020568">
    <property type="entry name" value="Ribosomal_Su5_D2-typ_SF"/>
</dbReference>
<accession>D5UYJ6</accession>